<evidence type="ECO:0000313" key="2">
    <source>
        <dbReference type="EMBL" id="KAK3392633.1"/>
    </source>
</evidence>
<organism evidence="2 3">
    <name type="scientific">Sordaria brevicollis</name>
    <dbReference type="NCBI Taxonomy" id="83679"/>
    <lineage>
        <taxon>Eukaryota</taxon>
        <taxon>Fungi</taxon>
        <taxon>Dikarya</taxon>
        <taxon>Ascomycota</taxon>
        <taxon>Pezizomycotina</taxon>
        <taxon>Sordariomycetes</taxon>
        <taxon>Sordariomycetidae</taxon>
        <taxon>Sordariales</taxon>
        <taxon>Sordariaceae</taxon>
        <taxon>Sordaria</taxon>
    </lineage>
</organism>
<feature type="transmembrane region" description="Helical" evidence="1">
    <location>
        <begin position="29"/>
        <end position="50"/>
    </location>
</feature>
<dbReference type="PANTHER" id="PTHR37576">
    <property type="entry name" value="DEFECT AT LOW TEMPERATURE PROTEIN 1"/>
    <property type="match status" value="1"/>
</dbReference>
<evidence type="ECO:0000256" key="1">
    <source>
        <dbReference type="SAM" id="Phobius"/>
    </source>
</evidence>
<keyword evidence="1" id="KW-0472">Membrane</keyword>
<dbReference type="PANTHER" id="PTHR37576:SF2">
    <property type="entry name" value="DEFECT AT LOW TEMPERATURE PROTEIN 1"/>
    <property type="match status" value="1"/>
</dbReference>
<feature type="transmembrane region" description="Helical" evidence="1">
    <location>
        <begin position="420"/>
        <end position="441"/>
    </location>
</feature>
<keyword evidence="3" id="KW-1185">Reference proteome</keyword>
<keyword evidence="1" id="KW-0812">Transmembrane</keyword>
<dbReference type="Pfam" id="PF11374">
    <property type="entry name" value="DUF3176"/>
    <property type="match status" value="1"/>
</dbReference>
<comment type="caution">
    <text evidence="2">The sequence shown here is derived from an EMBL/GenBank/DDBJ whole genome shotgun (WGS) entry which is preliminary data.</text>
</comment>
<keyword evidence="1" id="KW-1133">Transmembrane helix</keyword>
<dbReference type="EMBL" id="JAUTDP010000011">
    <property type="protein sequence ID" value="KAK3392633.1"/>
    <property type="molecule type" value="Genomic_DNA"/>
</dbReference>
<protein>
    <submittedName>
        <fullName evidence="2">Uncharacterized protein</fullName>
    </submittedName>
</protein>
<accession>A0AAE0U6B6</accession>
<evidence type="ECO:0000313" key="3">
    <source>
        <dbReference type="Proteomes" id="UP001281003"/>
    </source>
</evidence>
<reference evidence="2" key="1">
    <citation type="journal article" date="2023" name="Mol. Phylogenet. Evol.">
        <title>Genome-scale phylogeny and comparative genomics of the fungal order Sordariales.</title>
        <authorList>
            <person name="Hensen N."/>
            <person name="Bonometti L."/>
            <person name="Westerberg I."/>
            <person name="Brannstrom I.O."/>
            <person name="Guillou S."/>
            <person name="Cros-Aarteil S."/>
            <person name="Calhoun S."/>
            <person name="Haridas S."/>
            <person name="Kuo A."/>
            <person name="Mondo S."/>
            <person name="Pangilinan J."/>
            <person name="Riley R."/>
            <person name="LaButti K."/>
            <person name="Andreopoulos B."/>
            <person name="Lipzen A."/>
            <person name="Chen C."/>
            <person name="Yan M."/>
            <person name="Daum C."/>
            <person name="Ng V."/>
            <person name="Clum A."/>
            <person name="Steindorff A."/>
            <person name="Ohm R.A."/>
            <person name="Martin F."/>
            <person name="Silar P."/>
            <person name="Natvig D.O."/>
            <person name="Lalanne C."/>
            <person name="Gautier V."/>
            <person name="Ament-Velasquez S.L."/>
            <person name="Kruys A."/>
            <person name="Hutchinson M.I."/>
            <person name="Powell A.J."/>
            <person name="Barry K."/>
            <person name="Miller A.N."/>
            <person name="Grigoriev I.V."/>
            <person name="Debuchy R."/>
            <person name="Gladieux P."/>
            <person name="Hiltunen Thoren M."/>
            <person name="Johannesson H."/>
        </authorList>
    </citation>
    <scope>NUCLEOTIDE SEQUENCE</scope>
    <source>
        <strain evidence="2">FGSC 1904</strain>
    </source>
</reference>
<dbReference type="AlphaFoldDB" id="A0AAE0U6B6"/>
<dbReference type="Proteomes" id="UP001281003">
    <property type="component" value="Unassembled WGS sequence"/>
</dbReference>
<gene>
    <name evidence="2" type="ORF">B0T20DRAFT_360744</name>
</gene>
<name>A0AAE0U6B6_SORBR</name>
<feature type="transmembrane region" description="Helical" evidence="1">
    <location>
        <begin position="70"/>
        <end position="97"/>
    </location>
</feature>
<proteinExistence type="predicted"/>
<dbReference type="InterPro" id="IPR021514">
    <property type="entry name" value="DUF3176"/>
</dbReference>
<sequence>MSEENVPLHRQSGCTKIAWKPGGFRHFPYIGYLSLVASVACTGVATFLIIMSDGQLVSHWYGPMHTSPSVLLALTSALANIMMLTAYAEGWVLFFWIQALKGNMPLSNIHYNWEAATSAWGSFKSLMKRRALSVSVVSLLVAATATVRGPLIQKSVYIQTRDISLPGSHLPLQVCPTTEIWLSGSPDHARFRRIFSDVMRDYQARAPIYLPGSEYCTNCTLTVKALGFNYSEPVVVSNKYKFFERPPAAMVEKGDVREINIFEVHTTAVDNGDHLNVSVSRKTSEGCEAEIVTTSIRLYPSTVEYNLFVHQGEAIFQGNDSMTNNSGTVWSYIDYIGAASFLYERVSPNETASRCGPAFDDPLEDILRSYGELALRLSIHEGTRTYQDAMKKKDYETARTALQEVNYKSHQYPTEYAANKVVLCLAVACSLMGPAAILFLFNGWQTLGRKFSFSPFELANSFLLRSPPVTPSTVSTPHLRPISSMSDANSIFEQKQRQHQLASLLANCSSNASAQKLVKSIRQGVQQPGGNSEKGMKTAEPVVQYGVLDGTGLLGFAISDANGVVHARPPRKNEML</sequence>
<reference evidence="2" key="2">
    <citation type="submission" date="2023-07" db="EMBL/GenBank/DDBJ databases">
        <authorList>
            <consortium name="Lawrence Berkeley National Laboratory"/>
            <person name="Haridas S."/>
            <person name="Hensen N."/>
            <person name="Bonometti L."/>
            <person name="Westerberg I."/>
            <person name="Brannstrom I.O."/>
            <person name="Guillou S."/>
            <person name="Cros-Aarteil S."/>
            <person name="Calhoun S."/>
            <person name="Kuo A."/>
            <person name="Mondo S."/>
            <person name="Pangilinan J."/>
            <person name="Riley R."/>
            <person name="LaButti K."/>
            <person name="Andreopoulos B."/>
            <person name="Lipzen A."/>
            <person name="Chen C."/>
            <person name="Yanf M."/>
            <person name="Daum C."/>
            <person name="Ng V."/>
            <person name="Clum A."/>
            <person name="Steindorff A."/>
            <person name="Ohm R."/>
            <person name="Martin F."/>
            <person name="Silar P."/>
            <person name="Natvig D."/>
            <person name="Lalanne C."/>
            <person name="Gautier V."/>
            <person name="Ament-velasquez S.L."/>
            <person name="Kruys A."/>
            <person name="Hutchinson M.I."/>
            <person name="Powell A.J."/>
            <person name="Barry K."/>
            <person name="Miller A.N."/>
            <person name="Grigoriev I.V."/>
            <person name="Debuchy R."/>
            <person name="Gladieux P."/>
            <person name="Thoren M.H."/>
            <person name="Johannesson H."/>
        </authorList>
    </citation>
    <scope>NUCLEOTIDE SEQUENCE</scope>
    <source>
        <strain evidence="2">FGSC 1904</strain>
    </source>
</reference>